<sequence length="125" mass="14621">MLEPLQTVKRCSTHTASTPPVDTVQQANGNHVSQRRPEQHDNNFYRQKLSRQTDRLRPQLDTTTRPTPRIPVALPPPDRTLQLSGGKKKKKKKRRIRRRRRRRTVQAEFILMSVSPQTVLNLNHM</sequence>
<evidence type="ECO:0000313" key="3">
    <source>
        <dbReference type="Proteomes" id="UP000438429"/>
    </source>
</evidence>
<evidence type="ECO:0000313" key="2">
    <source>
        <dbReference type="EMBL" id="KAF0040156.1"/>
    </source>
</evidence>
<dbReference type="EMBL" id="VEVO01000007">
    <property type="protein sequence ID" value="KAF0040156.1"/>
    <property type="molecule type" value="Genomic_DNA"/>
</dbReference>
<feature type="compositionally biased region" description="Basic residues" evidence="1">
    <location>
        <begin position="86"/>
        <end position="103"/>
    </location>
</feature>
<protein>
    <submittedName>
        <fullName evidence="2">Uncharacterized protein</fullName>
    </submittedName>
</protein>
<accession>A0A6A4SY47</accession>
<feature type="region of interest" description="Disordered" evidence="1">
    <location>
        <begin position="1"/>
        <end position="103"/>
    </location>
</feature>
<gene>
    <name evidence="2" type="ORF">F2P81_008391</name>
</gene>
<evidence type="ECO:0000256" key="1">
    <source>
        <dbReference type="SAM" id="MobiDB-lite"/>
    </source>
</evidence>
<feature type="compositionally biased region" description="Polar residues" evidence="1">
    <location>
        <begin position="9"/>
        <end position="32"/>
    </location>
</feature>
<reference evidence="2 3" key="1">
    <citation type="submission" date="2019-06" db="EMBL/GenBank/DDBJ databases">
        <title>Draft genomes of female and male turbot (Scophthalmus maximus).</title>
        <authorList>
            <person name="Xu H."/>
            <person name="Xu X.-W."/>
            <person name="Shao C."/>
            <person name="Chen S."/>
        </authorList>
    </citation>
    <scope>NUCLEOTIDE SEQUENCE [LARGE SCALE GENOMIC DNA]</scope>
    <source>
        <strain evidence="2">Ysfricsl-2016a</strain>
        <tissue evidence="2">Blood</tissue>
    </source>
</reference>
<dbReference type="AlphaFoldDB" id="A0A6A4SY47"/>
<dbReference type="Proteomes" id="UP000438429">
    <property type="component" value="Unassembled WGS sequence"/>
</dbReference>
<comment type="caution">
    <text evidence="2">The sequence shown here is derived from an EMBL/GenBank/DDBJ whole genome shotgun (WGS) entry which is preliminary data.</text>
</comment>
<name>A0A6A4SY47_SCOMX</name>
<proteinExistence type="predicted"/>
<organism evidence="2 3">
    <name type="scientific">Scophthalmus maximus</name>
    <name type="common">Turbot</name>
    <name type="synonym">Psetta maxima</name>
    <dbReference type="NCBI Taxonomy" id="52904"/>
    <lineage>
        <taxon>Eukaryota</taxon>
        <taxon>Metazoa</taxon>
        <taxon>Chordata</taxon>
        <taxon>Craniata</taxon>
        <taxon>Vertebrata</taxon>
        <taxon>Euteleostomi</taxon>
        <taxon>Actinopterygii</taxon>
        <taxon>Neopterygii</taxon>
        <taxon>Teleostei</taxon>
        <taxon>Neoteleostei</taxon>
        <taxon>Acanthomorphata</taxon>
        <taxon>Carangaria</taxon>
        <taxon>Pleuronectiformes</taxon>
        <taxon>Pleuronectoidei</taxon>
        <taxon>Scophthalmidae</taxon>
        <taxon>Scophthalmus</taxon>
    </lineage>
</organism>